<dbReference type="Proteomes" id="UP001165960">
    <property type="component" value="Unassembled WGS sequence"/>
</dbReference>
<accession>A0ACC2UGF1</accession>
<sequence length="329" mass="36975">MNPDIEGQEQPTQNKYLLHSNAPVPRNIQKRFKATLNFKTSQTQHHENTGVDSLGKPEASRPKKKEKCTFIHGNFANYYTYRNQGLDHDPRLDMLDKELFFDKHVLDIGCNSGFITTHIALHFEPKNILGIDLDPVLIEKAWSHLKFEASLLAPNSDSKQVHFPISMPLLFGGIPLHGPPGFPSNASFECVDITTKEACADLLGQIDTVLVLSITKWIHLNGGDEAIKRFFRLIGRILAPGGKLVLEPQPWDSYSRRSSVSDTTAHHYPKIKFRPEKFEKFLVENVGLKLLLGTSTPSANVKSGRLLNGTGFKRPIFIYQKPLSLPSDK</sequence>
<keyword evidence="2" id="KW-1185">Reference proteome</keyword>
<evidence type="ECO:0000313" key="2">
    <source>
        <dbReference type="Proteomes" id="UP001165960"/>
    </source>
</evidence>
<dbReference type="EMBL" id="QTSX02000742">
    <property type="protein sequence ID" value="KAJ9085857.1"/>
    <property type="molecule type" value="Genomic_DNA"/>
</dbReference>
<organism evidence="1 2">
    <name type="scientific">Entomophthora muscae</name>
    <dbReference type="NCBI Taxonomy" id="34485"/>
    <lineage>
        <taxon>Eukaryota</taxon>
        <taxon>Fungi</taxon>
        <taxon>Fungi incertae sedis</taxon>
        <taxon>Zoopagomycota</taxon>
        <taxon>Entomophthoromycotina</taxon>
        <taxon>Entomophthoromycetes</taxon>
        <taxon>Entomophthorales</taxon>
        <taxon>Entomophthoraceae</taxon>
        <taxon>Entomophthora</taxon>
    </lineage>
</organism>
<evidence type="ECO:0000313" key="1">
    <source>
        <dbReference type="EMBL" id="KAJ9085857.1"/>
    </source>
</evidence>
<proteinExistence type="predicted"/>
<name>A0ACC2UGF1_9FUNG</name>
<protein>
    <submittedName>
        <fullName evidence="1">Uncharacterized protein</fullName>
    </submittedName>
</protein>
<comment type="caution">
    <text evidence="1">The sequence shown here is derived from an EMBL/GenBank/DDBJ whole genome shotgun (WGS) entry which is preliminary data.</text>
</comment>
<gene>
    <name evidence="1" type="ORF">DSO57_1009964</name>
</gene>
<reference evidence="1" key="1">
    <citation type="submission" date="2022-04" db="EMBL/GenBank/DDBJ databases">
        <title>Genome of the entomopathogenic fungus Entomophthora muscae.</title>
        <authorList>
            <person name="Elya C."/>
            <person name="Lovett B.R."/>
            <person name="Lee E."/>
            <person name="Macias A.M."/>
            <person name="Hajek A.E."/>
            <person name="De Bivort B.L."/>
            <person name="Kasson M.T."/>
            <person name="De Fine Licht H.H."/>
            <person name="Stajich J.E."/>
        </authorList>
    </citation>
    <scope>NUCLEOTIDE SEQUENCE</scope>
    <source>
        <strain evidence="1">Berkeley</strain>
    </source>
</reference>